<evidence type="ECO:0000313" key="4">
    <source>
        <dbReference type="Proteomes" id="UP000014160"/>
    </source>
</evidence>
<proteinExistence type="predicted"/>
<sequence length="59" mass="6756">MDKSLIIWLNEGQTLKFEKVKDLENTDEELKFNYFGVSTGVERNAVFNQINISGFALEA</sequence>
<accession>R2VIQ2</accession>
<evidence type="ECO:0000313" key="2">
    <source>
        <dbReference type="EMBL" id="EOW82945.1"/>
    </source>
</evidence>
<reference evidence="1 3" key="1">
    <citation type="submission" date="2013-02" db="EMBL/GenBank/DDBJ databases">
        <title>The Genome Sequence of Enterococcus gilvus ATCC BAA-350.</title>
        <authorList>
            <consortium name="The Broad Institute Genome Sequencing Platform"/>
            <consortium name="The Broad Institute Genome Sequencing Center for Infectious Disease"/>
            <person name="Earl A.M."/>
            <person name="Gilmore M.S."/>
            <person name="Lebreton F."/>
            <person name="Walker B."/>
            <person name="Young S.K."/>
            <person name="Zeng Q."/>
            <person name="Gargeya S."/>
            <person name="Fitzgerald M."/>
            <person name="Haas B."/>
            <person name="Abouelleil A."/>
            <person name="Alvarado L."/>
            <person name="Arachchi H.M."/>
            <person name="Berlin A.M."/>
            <person name="Chapman S.B."/>
            <person name="Dewar J."/>
            <person name="Goldberg J."/>
            <person name="Griggs A."/>
            <person name="Gujja S."/>
            <person name="Hansen M."/>
            <person name="Howarth C."/>
            <person name="Imamovic A."/>
            <person name="Larimer J."/>
            <person name="McCowan C."/>
            <person name="Murphy C."/>
            <person name="Neiman D."/>
            <person name="Pearson M."/>
            <person name="Priest M."/>
            <person name="Roberts A."/>
            <person name="Saif S."/>
            <person name="Shea T."/>
            <person name="Sisk P."/>
            <person name="Sykes S."/>
            <person name="Wortman J."/>
            <person name="Nusbaum C."/>
            <person name="Birren B."/>
        </authorList>
    </citation>
    <scope>NUCLEOTIDE SEQUENCE [LARGE SCALE GENOMIC DNA]</scope>
    <source>
        <strain evidence="1 3">ATCC BAA-350</strain>
    </source>
</reference>
<name>R2VIQ2_9ENTE</name>
<dbReference type="EMBL" id="ASWH01000001">
    <property type="protein sequence ID" value="EOW82945.1"/>
    <property type="molecule type" value="Genomic_DNA"/>
</dbReference>
<organism evidence="1 3">
    <name type="scientific">Enterococcus gilvus ATCC BAA-350</name>
    <dbReference type="NCBI Taxonomy" id="1158614"/>
    <lineage>
        <taxon>Bacteria</taxon>
        <taxon>Bacillati</taxon>
        <taxon>Bacillota</taxon>
        <taxon>Bacilli</taxon>
        <taxon>Lactobacillales</taxon>
        <taxon>Enterococcaceae</taxon>
        <taxon>Enterococcus</taxon>
    </lineage>
</organism>
<dbReference type="OrthoDB" id="2314098at2"/>
<keyword evidence="4" id="KW-1185">Reference proteome</keyword>
<dbReference type="Proteomes" id="UP000013750">
    <property type="component" value="Unassembled WGS sequence"/>
</dbReference>
<evidence type="ECO:0000313" key="3">
    <source>
        <dbReference type="Proteomes" id="UP000013750"/>
    </source>
</evidence>
<dbReference type="EMBL" id="AJDQ01000006">
    <property type="protein sequence ID" value="EOI57481.1"/>
    <property type="molecule type" value="Genomic_DNA"/>
</dbReference>
<reference evidence="2 4" key="2">
    <citation type="submission" date="2013-03" db="EMBL/GenBank/DDBJ databases">
        <title>The Genome Sequence of Enterococcus gilvus ATCC BAA-350 (PacBio/Illumina hybrid assembly).</title>
        <authorList>
            <consortium name="The Broad Institute Genomics Platform"/>
            <consortium name="The Broad Institute Genome Sequencing Center for Infectious Disease"/>
            <person name="Earl A."/>
            <person name="Russ C."/>
            <person name="Gilmore M."/>
            <person name="Surin D."/>
            <person name="Walker B."/>
            <person name="Young S."/>
            <person name="Zeng Q."/>
            <person name="Gargeya S."/>
            <person name="Fitzgerald M."/>
            <person name="Haas B."/>
            <person name="Abouelleil A."/>
            <person name="Allen A.W."/>
            <person name="Alvarado L."/>
            <person name="Arachchi H.M."/>
            <person name="Berlin A.M."/>
            <person name="Chapman S.B."/>
            <person name="Gainer-Dewar J."/>
            <person name="Goldberg J."/>
            <person name="Griggs A."/>
            <person name="Gujja S."/>
            <person name="Hansen M."/>
            <person name="Howarth C."/>
            <person name="Imamovic A."/>
            <person name="Ireland A."/>
            <person name="Larimer J."/>
            <person name="McCowan C."/>
            <person name="Murphy C."/>
            <person name="Pearson M."/>
            <person name="Poon T.W."/>
            <person name="Priest M."/>
            <person name="Roberts A."/>
            <person name="Saif S."/>
            <person name="Shea T."/>
            <person name="Sisk P."/>
            <person name="Sykes S."/>
            <person name="Wortman J."/>
            <person name="Nusbaum C."/>
            <person name="Birren B."/>
        </authorList>
    </citation>
    <scope>NUCLEOTIDE SEQUENCE [LARGE SCALE GENOMIC DNA]</scope>
    <source>
        <strain evidence="2 4">ATCC BAA-350</strain>
    </source>
</reference>
<evidence type="ECO:0000313" key="1">
    <source>
        <dbReference type="EMBL" id="EOI57481.1"/>
    </source>
</evidence>
<dbReference type="AlphaFoldDB" id="R2VIQ2"/>
<gene>
    <name evidence="2" type="ORF">I592_02269</name>
    <name evidence="1" type="ORF">UKC_01698</name>
</gene>
<dbReference type="Proteomes" id="UP000014160">
    <property type="component" value="Unassembled WGS sequence"/>
</dbReference>
<dbReference type="PATRIC" id="fig|1158614.3.peg.1706"/>
<dbReference type="HOGENOM" id="CLU_200364_0_0_9"/>
<dbReference type="RefSeq" id="WP_010780110.1">
    <property type="nucleotide sequence ID" value="NZ_ASWH01000001.1"/>
</dbReference>
<dbReference type="eggNOG" id="ENOG5030755">
    <property type="taxonomic scope" value="Bacteria"/>
</dbReference>
<protein>
    <submittedName>
        <fullName evidence="1">Uncharacterized protein</fullName>
    </submittedName>
</protein>
<comment type="caution">
    <text evidence="1">The sequence shown here is derived from an EMBL/GenBank/DDBJ whole genome shotgun (WGS) entry which is preliminary data.</text>
</comment>